<name>A0ABV4CJ94_9PSEU</name>
<accession>A0ABV4CJ94</accession>
<sequence length="50" mass="5587">MSSLDQVARLVLLLDPGRRRARGHRLDRRVHPDRSPRGAEQRGAEGIMGA</sequence>
<gene>
    <name evidence="2" type="ORF">AB8O55_08700</name>
</gene>
<feature type="region of interest" description="Disordered" evidence="1">
    <location>
        <begin position="21"/>
        <end position="50"/>
    </location>
</feature>
<evidence type="ECO:0000313" key="2">
    <source>
        <dbReference type="EMBL" id="MEY8039474.1"/>
    </source>
</evidence>
<organism evidence="2 3">
    <name type="scientific">Saccharopolyspora cebuensis</name>
    <dbReference type="NCBI Taxonomy" id="418759"/>
    <lineage>
        <taxon>Bacteria</taxon>
        <taxon>Bacillati</taxon>
        <taxon>Actinomycetota</taxon>
        <taxon>Actinomycetes</taxon>
        <taxon>Pseudonocardiales</taxon>
        <taxon>Pseudonocardiaceae</taxon>
        <taxon>Saccharopolyspora</taxon>
    </lineage>
</organism>
<keyword evidence="3" id="KW-1185">Reference proteome</keyword>
<evidence type="ECO:0000313" key="3">
    <source>
        <dbReference type="Proteomes" id="UP001564626"/>
    </source>
</evidence>
<comment type="caution">
    <text evidence="2">The sequence shown here is derived from an EMBL/GenBank/DDBJ whole genome shotgun (WGS) entry which is preliminary data.</text>
</comment>
<reference evidence="2 3" key="1">
    <citation type="submission" date="2024-08" db="EMBL/GenBank/DDBJ databases">
        <title>Genome mining of Saccharopolyspora cebuensis PGLac3 from Nigerian medicinal plant.</title>
        <authorList>
            <person name="Ezeobiora C.E."/>
            <person name="Igbokwe N.H."/>
            <person name="Amin D.H."/>
            <person name="Mendie U.E."/>
        </authorList>
    </citation>
    <scope>NUCLEOTIDE SEQUENCE [LARGE SCALE GENOMIC DNA]</scope>
    <source>
        <strain evidence="2 3">PGLac3</strain>
    </source>
</reference>
<protein>
    <submittedName>
        <fullName evidence="2">Uncharacterized protein</fullName>
    </submittedName>
</protein>
<dbReference type="Proteomes" id="UP001564626">
    <property type="component" value="Unassembled WGS sequence"/>
</dbReference>
<evidence type="ECO:0000256" key="1">
    <source>
        <dbReference type="SAM" id="MobiDB-lite"/>
    </source>
</evidence>
<dbReference type="EMBL" id="JBGEHV010000012">
    <property type="protein sequence ID" value="MEY8039474.1"/>
    <property type="molecule type" value="Genomic_DNA"/>
</dbReference>
<dbReference type="RefSeq" id="WP_345359789.1">
    <property type="nucleotide sequence ID" value="NZ_BAABII010000004.1"/>
</dbReference>
<feature type="compositionally biased region" description="Basic and acidic residues" evidence="1">
    <location>
        <begin position="29"/>
        <end position="43"/>
    </location>
</feature>
<proteinExistence type="predicted"/>